<name>A0ABD1M4V0_9FABA</name>
<gene>
    <name evidence="2" type="ORF">Fmac_018243</name>
</gene>
<reference evidence="2 3" key="1">
    <citation type="submission" date="2024-08" db="EMBL/GenBank/DDBJ databases">
        <title>Insights into the chromosomal genome structure of Flemingia macrophylla.</title>
        <authorList>
            <person name="Ding Y."/>
            <person name="Zhao Y."/>
            <person name="Bi W."/>
            <person name="Wu M."/>
            <person name="Zhao G."/>
            <person name="Gong Y."/>
            <person name="Li W."/>
            <person name="Zhang P."/>
        </authorList>
    </citation>
    <scope>NUCLEOTIDE SEQUENCE [LARGE SCALE GENOMIC DNA]</scope>
    <source>
        <strain evidence="2">DYQJB</strain>
        <tissue evidence="2">Leaf</tissue>
    </source>
</reference>
<feature type="domain" description="DUF7745" evidence="1">
    <location>
        <begin position="1"/>
        <end position="96"/>
    </location>
</feature>
<evidence type="ECO:0000313" key="2">
    <source>
        <dbReference type="EMBL" id="KAL2330662.1"/>
    </source>
</evidence>
<comment type="caution">
    <text evidence="2">The sequence shown here is derived from an EMBL/GenBank/DDBJ whole genome shotgun (WGS) entry which is preliminary data.</text>
</comment>
<sequence length="167" mass="19698">MEWKAKVEHWSIDHFSWISPWFHPGDVLIWCGNYPSIPLMGLRGCIAYSPKLAMRKLMRTKTIHSQEELGGLCFFYDSDHQDEMRAICKAWEKPIFKWWEVAQQRTTSLSEFCEKEKKGLAQISRICEERDRAIDKVNELQALIGFYKQKAKEAQIKCYNMSHAVHQ</sequence>
<dbReference type="InterPro" id="IPR056647">
    <property type="entry name" value="DUF7745"/>
</dbReference>
<organism evidence="2 3">
    <name type="scientific">Flemingia macrophylla</name>
    <dbReference type="NCBI Taxonomy" id="520843"/>
    <lineage>
        <taxon>Eukaryota</taxon>
        <taxon>Viridiplantae</taxon>
        <taxon>Streptophyta</taxon>
        <taxon>Embryophyta</taxon>
        <taxon>Tracheophyta</taxon>
        <taxon>Spermatophyta</taxon>
        <taxon>Magnoliopsida</taxon>
        <taxon>eudicotyledons</taxon>
        <taxon>Gunneridae</taxon>
        <taxon>Pentapetalae</taxon>
        <taxon>rosids</taxon>
        <taxon>fabids</taxon>
        <taxon>Fabales</taxon>
        <taxon>Fabaceae</taxon>
        <taxon>Papilionoideae</taxon>
        <taxon>50 kb inversion clade</taxon>
        <taxon>NPAAA clade</taxon>
        <taxon>indigoferoid/millettioid clade</taxon>
        <taxon>Phaseoleae</taxon>
        <taxon>Flemingia</taxon>
    </lineage>
</organism>
<proteinExistence type="predicted"/>
<evidence type="ECO:0000259" key="1">
    <source>
        <dbReference type="Pfam" id="PF24924"/>
    </source>
</evidence>
<protein>
    <recommendedName>
        <fullName evidence="1">DUF7745 domain-containing protein</fullName>
    </recommendedName>
</protein>
<dbReference type="Pfam" id="PF24924">
    <property type="entry name" value="DUF7745"/>
    <property type="match status" value="1"/>
</dbReference>
<dbReference type="AlphaFoldDB" id="A0ABD1M4V0"/>
<evidence type="ECO:0000313" key="3">
    <source>
        <dbReference type="Proteomes" id="UP001603857"/>
    </source>
</evidence>
<dbReference type="PANTHER" id="PTHR48154">
    <property type="entry name" value="PROTEIN, PUTATIVE-RELATED"/>
    <property type="match status" value="1"/>
</dbReference>
<dbReference type="PANTHER" id="PTHR48154:SF1">
    <property type="entry name" value="PROTEIN, PUTATIVE-RELATED"/>
    <property type="match status" value="1"/>
</dbReference>
<accession>A0ABD1M4V0</accession>
<dbReference type="EMBL" id="JBGMDY010000006">
    <property type="protein sequence ID" value="KAL2330662.1"/>
    <property type="molecule type" value="Genomic_DNA"/>
</dbReference>
<dbReference type="Proteomes" id="UP001603857">
    <property type="component" value="Unassembled WGS sequence"/>
</dbReference>
<keyword evidence="3" id="KW-1185">Reference proteome</keyword>